<feature type="region of interest" description="Disordered" evidence="8">
    <location>
        <begin position="164"/>
        <end position="200"/>
    </location>
</feature>
<dbReference type="GO" id="GO:0003677">
    <property type="term" value="F:DNA binding"/>
    <property type="evidence" value="ECO:0007669"/>
    <property type="project" value="UniProtKB-KW"/>
</dbReference>
<evidence type="ECO:0000256" key="8">
    <source>
        <dbReference type="SAM" id="MobiDB-lite"/>
    </source>
</evidence>
<feature type="compositionally biased region" description="Polar residues" evidence="8">
    <location>
        <begin position="169"/>
        <end position="179"/>
    </location>
</feature>
<evidence type="ECO:0000256" key="4">
    <source>
        <dbReference type="ARBA" id="ARBA00022833"/>
    </source>
</evidence>
<evidence type="ECO:0000256" key="3">
    <source>
        <dbReference type="ARBA" id="ARBA00022771"/>
    </source>
</evidence>
<dbReference type="OrthoDB" id="994346at2759"/>
<feature type="domain" description="SWIM-type" evidence="9">
    <location>
        <begin position="748"/>
        <end position="790"/>
    </location>
</feature>
<feature type="region of interest" description="Disordered" evidence="8">
    <location>
        <begin position="896"/>
        <end position="922"/>
    </location>
</feature>
<dbReference type="Pfam" id="PF10551">
    <property type="entry name" value="MULE"/>
    <property type="match status" value="1"/>
</dbReference>
<dbReference type="PROSITE" id="PS50966">
    <property type="entry name" value="ZF_SWIM"/>
    <property type="match status" value="1"/>
</dbReference>
<evidence type="ECO:0000256" key="7">
    <source>
        <dbReference type="PROSITE-ProRule" id="PRU00325"/>
    </source>
</evidence>
<evidence type="ECO:0000256" key="2">
    <source>
        <dbReference type="ARBA" id="ARBA00022723"/>
    </source>
</evidence>
<dbReference type="InterPro" id="IPR006564">
    <property type="entry name" value="Znf_PMZ"/>
</dbReference>
<dbReference type="GO" id="GO:0004803">
    <property type="term" value="F:transposase activity"/>
    <property type="evidence" value="ECO:0007669"/>
    <property type="project" value="InterPro"/>
</dbReference>
<protein>
    <recommendedName>
        <fullName evidence="9">SWIM-type domain-containing protein</fullName>
    </recommendedName>
</protein>
<feature type="compositionally biased region" description="Basic residues" evidence="8">
    <location>
        <begin position="841"/>
        <end position="855"/>
    </location>
</feature>
<dbReference type="SMART" id="SM00575">
    <property type="entry name" value="ZnF_PMZ"/>
    <property type="match status" value="1"/>
</dbReference>
<evidence type="ECO:0000256" key="6">
    <source>
        <dbReference type="ARBA" id="ARBA00023172"/>
    </source>
</evidence>
<dbReference type="InterPro" id="IPR007527">
    <property type="entry name" value="Znf_SWIM"/>
</dbReference>
<evidence type="ECO:0000313" key="10">
    <source>
        <dbReference type="EMBL" id="KAD3066829.1"/>
    </source>
</evidence>
<keyword evidence="5" id="KW-0238">DNA-binding</keyword>
<comment type="caution">
    <text evidence="10">The sequence shown here is derived from an EMBL/GenBank/DDBJ whole genome shotgun (WGS) entry which is preliminary data.</text>
</comment>
<keyword evidence="1" id="KW-0815">Transposition</keyword>
<evidence type="ECO:0000313" key="11">
    <source>
        <dbReference type="Proteomes" id="UP000326396"/>
    </source>
</evidence>
<dbReference type="PANTHER" id="PTHR31973:SF190">
    <property type="entry name" value="MULE TRANSPOSASE DOMAIN-CONTAINING PROTEIN"/>
    <property type="match status" value="1"/>
</dbReference>
<dbReference type="InterPro" id="IPR001207">
    <property type="entry name" value="Transposase_mutator"/>
</dbReference>
<dbReference type="InterPro" id="IPR018289">
    <property type="entry name" value="MULE_transposase_dom"/>
</dbReference>
<evidence type="ECO:0000259" key="9">
    <source>
        <dbReference type="PROSITE" id="PS50966"/>
    </source>
</evidence>
<reference evidence="10 11" key="1">
    <citation type="submission" date="2019-05" db="EMBL/GenBank/DDBJ databases">
        <title>Mikania micrantha, genome provides insights into the molecular mechanism of rapid growth.</title>
        <authorList>
            <person name="Liu B."/>
        </authorList>
    </citation>
    <scope>NUCLEOTIDE SEQUENCE [LARGE SCALE GENOMIC DNA]</scope>
    <source>
        <strain evidence="10">NLD-2019</strain>
        <tissue evidence="10">Leaf</tissue>
    </source>
</reference>
<feature type="region of interest" description="Disordered" evidence="8">
    <location>
        <begin position="836"/>
        <end position="882"/>
    </location>
</feature>
<evidence type="ECO:0000256" key="1">
    <source>
        <dbReference type="ARBA" id="ARBA00022578"/>
    </source>
</evidence>
<dbReference type="Pfam" id="PF04434">
    <property type="entry name" value="SWIM"/>
    <property type="match status" value="1"/>
</dbReference>
<proteinExistence type="predicted"/>
<dbReference type="EMBL" id="SZYD01000017">
    <property type="protein sequence ID" value="KAD3066829.1"/>
    <property type="molecule type" value="Genomic_DNA"/>
</dbReference>
<feature type="compositionally biased region" description="Basic and acidic residues" evidence="8">
    <location>
        <begin position="857"/>
        <end position="882"/>
    </location>
</feature>
<dbReference type="Proteomes" id="UP000326396">
    <property type="component" value="Linkage Group LG7"/>
</dbReference>
<keyword evidence="11" id="KW-1185">Reference proteome</keyword>
<dbReference type="AlphaFoldDB" id="A0A5N6LYW8"/>
<feature type="compositionally biased region" description="Acidic residues" evidence="8">
    <location>
        <begin position="181"/>
        <end position="193"/>
    </location>
</feature>
<keyword evidence="3 7" id="KW-0863">Zinc-finger</keyword>
<dbReference type="PANTHER" id="PTHR31973">
    <property type="entry name" value="POLYPROTEIN, PUTATIVE-RELATED"/>
    <property type="match status" value="1"/>
</dbReference>
<evidence type="ECO:0000256" key="5">
    <source>
        <dbReference type="ARBA" id="ARBA00023125"/>
    </source>
</evidence>
<keyword evidence="6" id="KW-0233">DNA recombination</keyword>
<dbReference type="PROSITE" id="PS01007">
    <property type="entry name" value="TRANSPOSASE_MUTATOR"/>
    <property type="match status" value="1"/>
</dbReference>
<keyword evidence="4" id="KW-0862">Zinc</keyword>
<accession>A0A5N6LYW8</accession>
<dbReference type="GO" id="GO:0006313">
    <property type="term" value="P:DNA transposition"/>
    <property type="evidence" value="ECO:0007669"/>
    <property type="project" value="InterPro"/>
</dbReference>
<keyword evidence="2" id="KW-0479">Metal-binding</keyword>
<dbReference type="GO" id="GO:0008270">
    <property type="term" value="F:zinc ion binding"/>
    <property type="evidence" value="ECO:0007669"/>
    <property type="project" value="UniProtKB-KW"/>
</dbReference>
<name>A0A5N6LYW8_9ASTR</name>
<feature type="compositionally biased region" description="Polar residues" evidence="8">
    <location>
        <begin position="904"/>
        <end position="916"/>
    </location>
</feature>
<gene>
    <name evidence="10" type="ORF">E3N88_34709</name>
</gene>
<organism evidence="10 11">
    <name type="scientific">Mikania micrantha</name>
    <name type="common">bitter vine</name>
    <dbReference type="NCBI Taxonomy" id="192012"/>
    <lineage>
        <taxon>Eukaryota</taxon>
        <taxon>Viridiplantae</taxon>
        <taxon>Streptophyta</taxon>
        <taxon>Embryophyta</taxon>
        <taxon>Tracheophyta</taxon>
        <taxon>Spermatophyta</taxon>
        <taxon>Magnoliopsida</taxon>
        <taxon>eudicotyledons</taxon>
        <taxon>Gunneridae</taxon>
        <taxon>Pentapetalae</taxon>
        <taxon>asterids</taxon>
        <taxon>campanulids</taxon>
        <taxon>Asterales</taxon>
        <taxon>Asteraceae</taxon>
        <taxon>Asteroideae</taxon>
        <taxon>Heliantheae alliance</taxon>
        <taxon>Eupatorieae</taxon>
        <taxon>Mikania</taxon>
    </lineage>
</organism>
<sequence>MVEGSSSLMSDYSVINDECGWLLHKPETQDDIISVYEFYPTLFTMKLYYGGMLTDPPGRTYVGGCCVKNAGLKYYFLNPSRDFNDGLEPLSNDQDVMKLAEYVVDHKVINVYTQHGPSLDECNEESEDDSDFIEDEDDIMVHPDIDMTDYLLNVDFEVEDQINDEQEDTQQGPNLETCNDQSEDDSEFIEDEDNKMSDPNIDMTDYMLNVDFEVEDHLNEKQQGGQEEDGLENDVVENEGEFGRFNENVVNFYLGQEFGTKEEAKNLIRKHSVESRRLIKVVKNDKTRLRAACHGVLPEFEADESGVMVSSQKAKHKGVILEKSKSKGKSQINEGKRQNLINVGGRGKKTNPHQYLCPWVMLISKVKDSETWIVKTLLNEHKCIPSRDINACTSTFLSSQMLEQIEENPTIPVRVVQEQLQRKYEIGITKTKAYRAKVKAKKVVEGDFISQYALLWDYANQLRQTNPGTTVRIEVEPNPNPGESIREFKRIYVCLGGLKQGFKALGRDLLGLDGAFMKGPFPGQILCAVGVDNNNGIYLVCYAIVESETLSSWTWFLQQLGQDLELGTNSNFTFISDRQKGILPAISNVFPCAEHRYCIRHIHENMKGTFRGKLYKDMLWDSATSTTIPEFTTSMDKLKEFNKDAHLWLSKIHPKYWSRSHFSGRAVSDVLLNNICEVFNGKIVEGRDKPIICALEYIREYLMRRIVTVLSIIERSEGLLTPNATKQFEKIKKDATNYHVQWNGGDQYQVSGKLNHQRVVDLREKNCSCRRWEITGLPCCHAVASIWFMASNGQKVGVLESWVHPVYTLQRWKDVYSFKIMPINGRSLWEKTHVPTTLAPPKHHNQVGRPKRARNKSANENEERAESGRLSKKNTKADQDHEMLEPLSNFIMKTQSNKNKENKTQYVEESVSTTQVRPKKRKKQKKMISVHFSFEGKRLIVRCAISNLTKFIDNLSSNQKNAVIEMGFQEILCLKLNAIPSVFSYWLLRNYNPETYSINDGEREIHLSSTLIQKEIDFNKLQEYEKRLGISGQKETVDEEVEVAPVVKKERLSQTKSKQNLKLRLKVPKKKEVCTTEADKDEEMVEESENLDLNETKKVVEDVAGDFVVRAEIIRKKLDSFDDQAKEIMLMIEEAEKDFPEGSLIAERKKEWHP</sequence>